<proteinExistence type="predicted"/>
<evidence type="ECO:0000256" key="1">
    <source>
        <dbReference type="SAM" id="MobiDB-lite"/>
    </source>
</evidence>
<gene>
    <name evidence="2" type="ORF">AJ78_06606</name>
</gene>
<dbReference type="InterPro" id="IPR008972">
    <property type="entry name" value="Cupredoxin"/>
</dbReference>
<feature type="compositionally biased region" description="Polar residues" evidence="1">
    <location>
        <begin position="1"/>
        <end position="10"/>
    </location>
</feature>
<dbReference type="Proteomes" id="UP000182235">
    <property type="component" value="Unassembled WGS sequence"/>
</dbReference>
<dbReference type="VEuPathDB" id="FungiDB:AJ78_06606"/>
<feature type="compositionally biased region" description="Low complexity" evidence="1">
    <location>
        <begin position="19"/>
        <end position="38"/>
    </location>
</feature>
<evidence type="ECO:0000313" key="2">
    <source>
        <dbReference type="EMBL" id="OJD12870.1"/>
    </source>
</evidence>
<keyword evidence="3" id="KW-1185">Reference proteome</keyword>
<dbReference type="OrthoDB" id="2331100at2759"/>
<sequence>MSESPPQSTADIGPPIENAPRTTATSSSSTSNRTGRATHTISVAPKQSPHAYEPRSVEAEIGDEILFEFYPSNHSVVRADFDAPCVPATHDVFFSGHFELSSYTH</sequence>
<name>A0A1J9P9X4_9EURO</name>
<accession>A0A1J9P9X4</accession>
<protein>
    <submittedName>
        <fullName evidence="2">Uncharacterized protein</fullName>
    </submittedName>
</protein>
<dbReference type="SUPFAM" id="SSF49503">
    <property type="entry name" value="Cupredoxins"/>
    <property type="match status" value="1"/>
</dbReference>
<dbReference type="InterPro" id="IPR052953">
    <property type="entry name" value="Ser-rich/MCO-related"/>
</dbReference>
<feature type="non-terminal residue" evidence="2">
    <location>
        <position position="105"/>
    </location>
</feature>
<organism evidence="2 3">
    <name type="scientific">Emergomyces pasteurianus Ep9510</name>
    <dbReference type="NCBI Taxonomy" id="1447872"/>
    <lineage>
        <taxon>Eukaryota</taxon>
        <taxon>Fungi</taxon>
        <taxon>Dikarya</taxon>
        <taxon>Ascomycota</taxon>
        <taxon>Pezizomycotina</taxon>
        <taxon>Eurotiomycetes</taxon>
        <taxon>Eurotiomycetidae</taxon>
        <taxon>Onygenales</taxon>
        <taxon>Ajellomycetaceae</taxon>
        <taxon>Emergomyces</taxon>
    </lineage>
</organism>
<dbReference type="PANTHER" id="PTHR34883">
    <property type="entry name" value="SERINE-RICH PROTEIN, PUTATIVE-RELATED-RELATED"/>
    <property type="match status" value="1"/>
</dbReference>
<dbReference type="PANTHER" id="PTHR34883:SF8">
    <property type="entry name" value="EXTRACELLULAR SERINE-RICH PROTEIN (AFU_ORTHOLOGUE AFUA_6G00670)"/>
    <property type="match status" value="1"/>
</dbReference>
<evidence type="ECO:0000313" key="3">
    <source>
        <dbReference type="Proteomes" id="UP000182235"/>
    </source>
</evidence>
<feature type="region of interest" description="Disordered" evidence="1">
    <location>
        <begin position="1"/>
        <end position="55"/>
    </location>
</feature>
<reference evidence="2 3" key="1">
    <citation type="submission" date="2015-07" db="EMBL/GenBank/DDBJ databases">
        <title>Emmonsia species relationships and genome sequence.</title>
        <authorList>
            <consortium name="The Broad Institute Genomics Platform"/>
            <person name="Cuomo C.A."/>
            <person name="Munoz J.F."/>
            <person name="Imamovic A."/>
            <person name="Priest M.E."/>
            <person name="Young S."/>
            <person name="Clay O.K."/>
            <person name="McEwen J.G."/>
        </authorList>
    </citation>
    <scope>NUCLEOTIDE SEQUENCE [LARGE SCALE GENOMIC DNA]</scope>
    <source>
        <strain evidence="2 3">UAMH 9510</strain>
    </source>
</reference>
<comment type="caution">
    <text evidence="2">The sequence shown here is derived from an EMBL/GenBank/DDBJ whole genome shotgun (WGS) entry which is preliminary data.</text>
</comment>
<dbReference type="AlphaFoldDB" id="A0A1J9P9X4"/>
<dbReference type="STRING" id="1447872.A0A1J9P9X4"/>
<dbReference type="EMBL" id="LGRN01000357">
    <property type="protein sequence ID" value="OJD12870.1"/>
    <property type="molecule type" value="Genomic_DNA"/>
</dbReference>